<dbReference type="EMBL" id="JBHMCY010000050">
    <property type="protein sequence ID" value="MFB9465660.1"/>
    <property type="molecule type" value="Genomic_DNA"/>
</dbReference>
<proteinExistence type="predicted"/>
<protein>
    <submittedName>
        <fullName evidence="1">Uncharacterized protein</fullName>
    </submittedName>
</protein>
<accession>A0ABV5N5U9</accession>
<evidence type="ECO:0000313" key="2">
    <source>
        <dbReference type="Proteomes" id="UP001589709"/>
    </source>
</evidence>
<organism evidence="1 2">
    <name type="scientific">Streptomyces cinereospinus</name>
    <dbReference type="NCBI Taxonomy" id="285561"/>
    <lineage>
        <taxon>Bacteria</taxon>
        <taxon>Bacillati</taxon>
        <taxon>Actinomycetota</taxon>
        <taxon>Actinomycetes</taxon>
        <taxon>Kitasatosporales</taxon>
        <taxon>Streptomycetaceae</taxon>
        <taxon>Streptomyces</taxon>
    </lineage>
</organism>
<name>A0ABV5N5U9_9ACTN</name>
<keyword evidence="2" id="KW-1185">Reference proteome</keyword>
<dbReference type="Proteomes" id="UP001589709">
    <property type="component" value="Unassembled WGS sequence"/>
</dbReference>
<gene>
    <name evidence="1" type="ORF">ACFF45_23870</name>
</gene>
<comment type="caution">
    <text evidence="1">The sequence shown here is derived from an EMBL/GenBank/DDBJ whole genome shotgun (WGS) entry which is preliminary data.</text>
</comment>
<evidence type="ECO:0000313" key="1">
    <source>
        <dbReference type="EMBL" id="MFB9465660.1"/>
    </source>
</evidence>
<dbReference type="RefSeq" id="WP_381348489.1">
    <property type="nucleotide sequence ID" value="NZ_JBHMCY010000050.1"/>
</dbReference>
<sequence>MSRVTGTQTADPCPDRYVEEVRTGSPVSAGGRGAVGHRCGRCGHTWSRPVEDDLEVHDIIGVDLPDTTLYGSVRQVAGARVQVDVRGGGRLLWVERWRVVIY</sequence>
<reference evidence="1 2" key="1">
    <citation type="submission" date="2024-09" db="EMBL/GenBank/DDBJ databases">
        <authorList>
            <person name="Sun Q."/>
            <person name="Mori K."/>
        </authorList>
    </citation>
    <scope>NUCLEOTIDE SEQUENCE [LARGE SCALE GENOMIC DNA]</scope>
    <source>
        <strain evidence="1 2">JCM 6917</strain>
    </source>
</reference>